<organism evidence="2">
    <name type="scientific">bioreactor metagenome</name>
    <dbReference type="NCBI Taxonomy" id="1076179"/>
    <lineage>
        <taxon>unclassified sequences</taxon>
        <taxon>metagenomes</taxon>
        <taxon>ecological metagenomes</taxon>
    </lineage>
</organism>
<feature type="region of interest" description="Disordered" evidence="1">
    <location>
        <begin position="18"/>
        <end position="46"/>
    </location>
</feature>
<name>A0A645IXY5_9ZZZZ</name>
<protein>
    <recommendedName>
        <fullName evidence="3">Hemin uptake protein HemP</fullName>
    </recommendedName>
</protein>
<reference evidence="2" key="1">
    <citation type="submission" date="2019-08" db="EMBL/GenBank/DDBJ databases">
        <authorList>
            <person name="Kucharzyk K."/>
            <person name="Murdoch R.W."/>
            <person name="Higgins S."/>
            <person name="Loffler F."/>
        </authorList>
    </citation>
    <scope>NUCLEOTIDE SEQUENCE</scope>
</reference>
<evidence type="ECO:0000313" key="2">
    <source>
        <dbReference type="EMBL" id="MPN55702.1"/>
    </source>
</evidence>
<dbReference type="AlphaFoldDB" id="A0A645IXY5"/>
<comment type="caution">
    <text evidence="2">The sequence shown here is derived from an EMBL/GenBank/DDBJ whole genome shotgun (WGS) entry which is preliminary data.</text>
</comment>
<proteinExistence type="predicted"/>
<gene>
    <name evidence="2" type="ORF">SDC9_203386</name>
</gene>
<dbReference type="EMBL" id="VSSQ01125238">
    <property type="protein sequence ID" value="MPN55702.1"/>
    <property type="molecule type" value="Genomic_DNA"/>
</dbReference>
<feature type="compositionally biased region" description="Polar residues" evidence="1">
    <location>
        <begin position="23"/>
        <end position="36"/>
    </location>
</feature>
<dbReference type="Gene3D" id="2.10.70.10">
    <property type="entry name" value="Complement Module, domain 1"/>
    <property type="match status" value="1"/>
</dbReference>
<evidence type="ECO:0000256" key="1">
    <source>
        <dbReference type="SAM" id="MobiDB-lite"/>
    </source>
</evidence>
<sequence length="82" mass="8492">MSATMTAPAGNAMLGAAHASFGAQRSSRSQGPSSHQPFVDAAEPSSVDSRSLLQGNKVVTIAHNGVLYRLQATKLGKLILTK</sequence>
<dbReference type="InterPro" id="IPR019600">
    <property type="entry name" value="Hemin_uptake_protein_HemP"/>
</dbReference>
<evidence type="ECO:0008006" key="3">
    <source>
        <dbReference type="Google" id="ProtNLM"/>
    </source>
</evidence>
<dbReference type="Pfam" id="PF10636">
    <property type="entry name" value="hemP"/>
    <property type="match status" value="1"/>
</dbReference>
<accession>A0A645IXY5</accession>